<feature type="domain" description="DUF1559" evidence="2">
    <location>
        <begin position="56"/>
        <end position="316"/>
    </location>
</feature>
<dbReference type="PANTHER" id="PTHR30093:SF2">
    <property type="entry name" value="TYPE II SECRETION SYSTEM PROTEIN H"/>
    <property type="match status" value="1"/>
</dbReference>
<dbReference type="Pfam" id="PF07596">
    <property type="entry name" value="SBP_bac_10"/>
    <property type="match status" value="1"/>
</dbReference>
<dbReference type="AlphaFoldDB" id="A0A5B9Q9K6"/>
<keyword evidence="1" id="KW-1133">Transmembrane helix</keyword>
<keyword evidence="1" id="KW-0472">Membrane</keyword>
<dbReference type="NCBIfam" id="TIGR02532">
    <property type="entry name" value="IV_pilin_GFxxxE"/>
    <property type="match status" value="1"/>
</dbReference>
<dbReference type="KEGG" id="bgok:Pr1d_30090"/>
<evidence type="ECO:0000259" key="2">
    <source>
        <dbReference type="Pfam" id="PF07596"/>
    </source>
</evidence>
<evidence type="ECO:0000313" key="4">
    <source>
        <dbReference type="Proteomes" id="UP000323917"/>
    </source>
</evidence>
<proteinExistence type="predicted"/>
<keyword evidence="4" id="KW-1185">Reference proteome</keyword>
<organism evidence="3 4">
    <name type="scientific">Bythopirellula goksoeyrii</name>
    <dbReference type="NCBI Taxonomy" id="1400387"/>
    <lineage>
        <taxon>Bacteria</taxon>
        <taxon>Pseudomonadati</taxon>
        <taxon>Planctomycetota</taxon>
        <taxon>Planctomycetia</taxon>
        <taxon>Pirellulales</taxon>
        <taxon>Lacipirellulaceae</taxon>
        <taxon>Bythopirellula</taxon>
    </lineage>
</organism>
<protein>
    <recommendedName>
        <fullName evidence="2">DUF1559 domain-containing protein</fullName>
    </recommendedName>
</protein>
<dbReference type="Gene3D" id="3.30.700.10">
    <property type="entry name" value="Glycoprotein, Type 4 Pilin"/>
    <property type="match status" value="1"/>
</dbReference>
<dbReference type="NCBIfam" id="TIGR04294">
    <property type="entry name" value="pre_pil_HX9DG"/>
    <property type="match status" value="1"/>
</dbReference>
<dbReference type="Pfam" id="PF07963">
    <property type="entry name" value="N_methyl"/>
    <property type="match status" value="1"/>
</dbReference>
<feature type="transmembrane region" description="Helical" evidence="1">
    <location>
        <begin position="29"/>
        <end position="55"/>
    </location>
</feature>
<dbReference type="OrthoDB" id="255848at2"/>
<keyword evidence="1" id="KW-0812">Transmembrane</keyword>
<dbReference type="PANTHER" id="PTHR30093">
    <property type="entry name" value="GENERAL SECRETION PATHWAY PROTEIN G"/>
    <property type="match status" value="1"/>
</dbReference>
<dbReference type="EMBL" id="CP042913">
    <property type="protein sequence ID" value="QEG35707.1"/>
    <property type="molecule type" value="Genomic_DNA"/>
</dbReference>
<name>A0A5B9Q9K6_9BACT</name>
<dbReference type="InterPro" id="IPR045584">
    <property type="entry name" value="Pilin-like"/>
</dbReference>
<evidence type="ECO:0000313" key="3">
    <source>
        <dbReference type="EMBL" id="QEG35707.1"/>
    </source>
</evidence>
<sequence>MVVSSIESSPMPRSLPRSLGYFRFASPKFSAFTLVELLVVIAIVGILIALLLPAIQAARESARRSTCQNNLKQIGLGLNNHVSAVGYFPPGKKWSGPRDLPTTFSIGWSAYLLDYMESGIVLDGINFKIPLTDPANLPSTGTVIDTYLCPSTSLIESHRTNDGYLTGLGTGQGDGMACIDYLGISGPHRDKINPTDGQPYGRQRGVLVGTKGLPDEDTVIEPPRVRPANITDGLSYSACVGECTGRGVDLKGSGEIDALNGAWASGSNVSHIRGQVNGKLPPDAWSEERIYSEHPGGAQILMADGSVHFVSEEVDADTIRSLCSRDGGEIIDESAL</sequence>
<reference evidence="3 4" key="1">
    <citation type="submission" date="2019-08" db="EMBL/GenBank/DDBJ databases">
        <title>Deep-cultivation of Planctomycetes and their phenomic and genomic characterization uncovers novel biology.</title>
        <authorList>
            <person name="Wiegand S."/>
            <person name="Jogler M."/>
            <person name="Boedeker C."/>
            <person name="Pinto D."/>
            <person name="Vollmers J."/>
            <person name="Rivas-Marin E."/>
            <person name="Kohn T."/>
            <person name="Peeters S.H."/>
            <person name="Heuer A."/>
            <person name="Rast P."/>
            <person name="Oberbeckmann S."/>
            <person name="Bunk B."/>
            <person name="Jeske O."/>
            <person name="Meyerdierks A."/>
            <person name="Storesund J.E."/>
            <person name="Kallscheuer N."/>
            <person name="Luecker S."/>
            <person name="Lage O.M."/>
            <person name="Pohl T."/>
            <person name="Merkel B.J."/>
            <person name="Hornburger P."/>
            <person name="Mueller R.-W."/>
            <person name="Bruemmer F."/>
            <person name="Labrenz M."/>
            <person name="Spormann A.M."/>
            <person name="Op den Camp H."/>
            <person name="Overmann J."/>
            <person name="Amann R."/>
            <person name="Jetten M.S.M."/>
            <person name="Mascher T."/>
            <person name="Medema M.H."/>
            <person name="Devos D.P."/>
            <person name="Kaster A.-K."/>
            <person name="Ovreas L."/>
            <person name="Rohde M."/>
            <person name="Galperin M.Y."/>
            <person name="Jogler C."/>
        </authorList>
    </citation>
    <scope>NUCLEOTIDE SEQUENCE [LARGE SCALE GENOMIC DNA]</scope>
    <source>
        <strain evidence="3 4">Pr1d</strain>
    </source>
</reference>
<dbReference type="SUPFAM" id="SSF54523">
    <property type="entry name" value="Pili subunits"/>
    <property type="match status" value="1"/>
</dbReference>
<dbReference type="Proteomes" id="UP000323917">
    <property type="component" value="Chromosome"/>
</dbReference>
<gene>
    <name evidence="3" type="ORF">Pr1d_30090</name>
</gene>
<dbReference type="InterPro" id="IPR011453">
    <property type="entry name" value="DUF1559"/>
</dbReference>
<evidence type="ECO:0000256" key="1">
    <source>
        <dbReference type="SAM" id="Phobius"/>
    </source>
</evidence>
<accession>A0A5B9Q9K6</accession>
<dbReference type="InterPro" id="IPR027558">
    <property type="entry name" value="Pre_pil_HX9DG_C"/>
</dbReference>
<dbReference type="InterPro" id="IPR012902">
    <property type="entry name" value="N_methyl_site"/>
</dbReference>